<dbReference type="AlphaFoldDB" id="A0AAP3XPN4"/>
<keyword evidence="2" id="KW-1185">Reference proteome</keyword>
<comment type="caution">
    <text evidence="1">The sequence shown here is derived from an EMBL/GenBank/DDBJ whole genome shotgun (WGS) entry which is preliminary data.</text>
</comment>
<name>A0AAP3XPN4_9PROT</name>
<dbReference type="Gene3D" id="3.10.490.10">
    <property type="entry name" value="Gamma-glutamyl cyclotransferase-like"/>
    <property type="match status" value="1"/>
</dbReference>
<dbReference type="Proteomes" id="UP001301140">
    <property type="component" value="Unassembled WGS sequence"/>
</dbReference>
<dbReference type="CDD" id="cd06661">
    <property type="entry name" value="GGCT_like"/>
    <property type="match status" value="1"/>
</dbReference>
<proteinExistence type="predicted"/>
<sequence>MVPRAEASVWGVLWRLRPSDEERLDLFEGVAGGF</sequence>
<organism evidence="1 2">
    <name type="scientific">Marinimicrococcus flavescens</name>
    <dbReference type="NCBI Taxonomy" id="3031815"/>
    <lineage>
        <taxon>Bacteria</taxon>
        <taxon>Pseudomonadati</taxon>
        <taxon>Pseudomonadota</taxon>
        <taxon>Alphaproteobacteria</taxon>
        <taxon>Geminicoccales</taxon>
        <taxon>Geminicoccaceae</taxon>
        <taxon>Marinimicrococcus</taxon>
    </lineage>
</organism>
<accession>A0AAP3XPN4</accession>
<evidence type="ECO:0000313" key="2">
    <source>
        <dbReference type="Proteomes" id="UP001301140"/>
    </source>
</evidence>
<protein>
    <submittedName>
        <fullName evidence="1">Gamma-glutamylcyclotransferase</fullName>
    </submittedName>
</protein>
<dbReference type="RefSeq" id="WP_327787942.1">
    <property type="nucleotide sequence ID" value="NZ_JARGEQ010000025.1"/>
</dbReference>
<gene>
    <name evidence="1" type="ORF">PZ740_03880</name>
</gene>
<dbReference type="InterPro" id="IPR013024">
    <property type="entry name" value="GGCT-like"/>
</dbReference>
<reference evidence="1 2" key="1">
    <citation type="submission" date="2023-03" db="EMBL/GenBank/DDBJ databases">
        <title>YIM 152171 draft genome.</title>
        <authorList>
            <person name="Yang Z."/>
        </authorList>
    </citation>
    <scope>NUCLEOTIDE SEQUENCE [LARGE SCALE GENOMIC DNA]</scope>
    <source>
        <strain evidence="1 2">YIM 152171</strain>
    </source>
</reference>
<dbReference type="EMBL" id="JARGEQ010000025">
    <property type="protein sequence ID" value="MDF1585524.1"/>
    <property type="molecule type" value="Genomic_DNA"/>
</dbReference>
<evidence type="ECO:0000313" key="1">
    <source>
        <dbReference type="EMBL" id="MDF1585524.1"/>
    </source>
</evidence>